<dbReference type="RefSeq" id="XP_028476456.1">
    <property type="nucleotide sequence ID" value="XM_028623523.1"/>
</dbReference>
<dbReference type="PRINTS" id="PR01210">
    <property type="entry name" value="GGTRANSPTASE"/>
</dbReference>
<evidence type="ECO:0008006" key="3">
    <source>
        <dbReference type="Google" id="ProtNLM"/>
    </source>
</evidence>
<evidence type="ECO:0000313" key="1">
    <source>
        <dbReference type="EMBL" id="RSH82001.1"/>
    </source>
</evidence>
<dbReference type="Gene3D" id="1.10.246.130">
    <property type="match status" value="1"/>
</dbReference>
<protein>
    <recommendedName>
        <fullName evidence="3">Gamma-glutamyltransferase</fullName>
    </recommendedName>
</protein>
<keyword evidence="2" id="KW-1185">Reference proteome</keyword>
<evidence type="ECO:0000313" key="2">
    <source>
        <dbReference type="Proteomes" id="UP000279236"/>
    </source>
</evidence>
<dbReference type="PANTHER" id="PTHR43881">
    <property type="entry name" value="GAMMA-GLUTAMYLTRANSPEPTIDASE (AFU_ORTHOLOGUE AFUA_4G13580)"/>
    <property type="match status" value="1"/>
</dbReference>
<dbReference type="Gene3D" id="3.60.20.40">
    <property type="match status" value="1"/>
</dbReference>
<accession>A0A427XTC9</accession>
<dbReference type="GeneID" id="39592747"/>
<gene>
    <name evidence="1" type="ORF">EHS24_008204</name>
</gene>
<dbReference type="Proteomes" id="UP000279236">
    <property type="component" value="Unassembled WGS sequence"/>
</dbReference>
<dbReference type="AlphaFoldDB" id="A0A427XTC9"/>
<dbReference type="EMBL" id="RSCE01000006">
    <property type="protein sequence ID" value="RSH82001.1"/>
    <property type="molecule type" value="Genomic_DNA"/>
</dbReference>
<dbReference type="InterPro" id="IPR043137">
    <property type="entry name" value="GGT_ssub_C"/>
</dbReference>
<dbReference type="PANTHER" id="PTHR43881:SF1">
    <property type="entry name" value="GAMMA-GLUTAMYLTRANSPEPTIDASE (AFU_ORTHOLOGUE AFUA_4G13580)"/>
    <property type="match status" value="1"/>
</dbReference>
<organism evidence="1 2">
    <name type="scientific">Apiotrichum porosum</name>
    <dbReference type="NCBI Taxonomy" id="105984"/>
    <lineage>
        <taxon>Eukaryota</taxon>
        <taxon>Fungi</taxon>
        <taxon>Dikarya</taxon>
        <taxon>Basidiomycota</taxon>
        <taxon>Agaricomycotina</taxon>
        <taxon>Tremellomycetes</taxon>
        <taxon>Trichosporonales</taxon>
        <taxon>Trichosporonaceae</taxon>
        <taxon>Apiotrichum</taxon>
    </lineage>
</organism>
<dbReference type="SUPFAM" id="SSF56235">
    <property type="entry name" value="N-terminal nucleophile aminohydrolases (Ntn hydrolases)"/>
    <property type="match status" value="1"/>
</dbReference>
<dbReference type="InterPro" id="IPR043138">
    <property type="entry name" value="GGT_lsub"/>
</dbReference>
<dbReference type="STRING" id="105984.A0A427XTC9"/>
<sequence length="571" mass="60505">MPPIDFDRFETASRRSTVYSAKGVVCCSQPLAAEAGIAILRAGGNAADAVVAMAAALNVTEPVNTGIGGDAFSLYWDAKARTVTAVNGSGRSAKAMTLDKAREFGLTGHQIPYDNVHACTVPGAAAAMVDIQKKLGGGKLSLADVLQPAISLAEDGFAVHQMASFEWRQHENRLLEVQAESGYPHPMLVNGKAPVTGQFFSNPQLGASLRKLGAEGKDAFYKGPVAEKIVQAISSRGGLVTLDDLVAHDTEFTDSISYTYGKEELTVHECPPNGQGLATLIALGVLDVLHEDGVIDLDSAQEGSVEWYHAIIEALRIAFADTTAYVADRSVVKVPVDQLLSKANLRERAKLFNPHKATPGLTKSDFVTGGDTCYLAAADSEGNAISYIMSNYLGFGSAIAPEGCGFTLQNRGCAFSLDPASPNVLAGSKRPFHTIIPAMVTRGDELFVSYGCMGAVMQPQGQALILLNLLHNGRDPQLALDAKRFCIGGTRWHLSSAPFYNGPVALEDGVDPEVADQLEAMGHEIERVKGADQLVFGKGQAILRTVDAVSGKRIWAAGTDYRGDGCAVPQI</sequence>
<name>A0A427XTC9_9TREE</name>
<dbReference type="OrthoDB" id="2015213at2759"/>
<dbReference type="InterPro" id="IPR052896">
    <property type="entry name" value="GGT-like_enzyme"/>
</dbReference>
<dbReference type="Pfam" id="PF01019">
    <property type="entry name" value="G_glu_transpept"/>
    <property type="match status" value="1"/>
</dbReference>
<reference evidence="1 2" key="1">
    <citation type="submission" date="2018-11" db="EMBL/GenBank/DDBJ databases">
        <title>Genome sequence of Apiotrichum porosum DSM 27194.</title>
        <authorList>
            <person name="Aliyu H."/>
            <person name="Gorte O."/>
            <person name="Ochsenreither K."/>
        </authorList>
    </citation>
    <scope>NUCLEOTIDE SEQUENCE [LARGE SCALE GENOMIC DNA]</scope>
    <source>
        <strain evidence="1 2">DSM 27194</strain>
    </source>
</reference>
<dbReference type="InterPro" id="IPR029055">
    <property type="entry name" value="Ntn_hydrolases_N"/>
</dbReference>
<comment type="caution">
    <text evidence="1">The sequence shown here is derived from an EMBL/GenBank/DDBJ whole genome shotgun (WGS) entry which is preliminary data.</text>
</comment>
<proteinExistence type="predicted"/>